<dbReference type="AlphaFoldDB" id="D0MTP9"/>
<dbReference type="VEuPathDB" id="FungiDB:PITG_01635"/>
<sequence length="128" mass="14678">MILKLNNLGESTANELQQLANQLNVQIDNILDFRNIRAPLGDGNYIILLRLNPGVGHWVCMCNNEYFDSMGIGPPRILGATKCNEKQYQGSYDNYCGLWSMLYLYSKQHNRPDLLRNFYDLNTEVSLS</sequence>
<dbReference type="eggNOG" id="ENOG502STB0">
    <property type="taxonomic scope" value="Eukaryota"/>
</dbReference>
<dbReference type="InParanoid" id="D0MTP9"/>
<gene>
    <name evidence="1" type="ORF">PITG_01635</name>
</gene>
<evidence type="ECO:0000313" key="1">
    <source>
        <dbReference type="EMBL" id="EEY61346.1"/>
    </source>
</evidence>
<evidence type="ECO:0000313" key="2">
    <source>
        <dbReference type="Proteomes" id="UP000006643"/>
    </source>
</evidence>
<dbReference type="HOGENOM" id="CLU_178877_0_0_1"/>
<accession>D0MTP9</accession>
<dbReference type="OMA" id="NYCGLWS"/>
<organism evidence="1 2">
    <name type="scientific">Phytophthora infestans (strain T30-4)</name>
    <name type="common">Potato late blight agent</name>
    <dbReference type="NCBI Taxonomy" id="403677"/>
    <lineage>
        <taxon>Eukaryota</taxon>
        <taxon>Sar</taxon>
        <taxon>Stramenopiles</taxon>
        <taxon>Oomycota</taxon>
        <taxon>Peronosporomycetes</taxon>
        <taxon>Peronosporales</taxon>
        <taxon>Peronosporaceae</taxon>
        <taxon>Phytophthora</taxon>
    </lineage>
</organism>
<dbReference type="EMBL" id="DS028119">
    <property type="protein sequence ID" value="EEY61346.1"/>
    <property type="molecule type" value="Genomic_DNA"/>
</dbReference>
<name>D0MTP9_PHYIT</name>
<dbReference type="RefSeq" id="XP_002908263.1">
    <property type="nucleotide sequence ID" value="XM_002908217.1"/>
</dbReference>
<dbReference type="GeneID" id="9468962"/>
<dbReference type="OrthoDB" id="102224at2759"/>
<protein>
    <submittedName>
        <fullName evidence="1">Uncharacterized protein</fullName>
    </submittedName>
</protein>
<dbReference type="KEGG" id="pif:PITG_01635"/>
<proteinExistence type="predicted"/>
<keyword evidence="2" id="KW-1185">Reference proteome</keyword>
<reference evidence="2" key="1">
    <citation type="journal article" date="2009" name="Nature">
        <title>Genome sequence and analysis of the Irish potato famine pathogen Phytophthora infestans.</title>
        <authorList>
            <consortium name="The Broad Institute Genome Sequencing Platform"/>
            <person name="Haas B.J."/>
            <person name="Kamoun S."/>
            <person name="Zody M.C."/>
            <person name="Jiang R.H."/>
            <person name="Handsaker R.E."/>
            <person name="Cano L.M."/>
            <person name="Grabherr M."/>
            <person name="Kodira C.D."/>
            <person name="Raffaele S."/>
            <person name="Torto-Alalibo T."/>
            <person name="Bozkurt T.O."/>
            <person name="Ah-Fong A.M."/>
            <person name="Alvarado L."/>
            <person name="Anderson V.L."/>
            <person name="Armstrong M.R."/>
            <person name="Avrova A."/>
            <person name="Baxter L."/>
            <person name="Beynon J."/>
            <person name="Boevink P.C."/>
            <person name="Bollmann S.R."/>
            <person name="Bos J.I."/>
            <person name="Bulone V."/>
            <person name="Cai G."/>
            <person name="Cakir C."/>
            <person name="Carrington J.C."/>
            <person name="Chawner M."/>
            <person name="Conti L."/>
            <person name="Costanzo S."/>
            <person name="Ewan R."/>
            <person name="Fahlgren N."/>
            <person name="Fischbach M.A."/>
            <person name="Fugelstad J."/>
            <person name="Gilroy E.M."/>
            <person name="Gnerre S."/>
            <person name="Green P.J."/>
            <person name="Grenville-Briggs L.J."/>
            <person name="Griffith J."/>
            <person name="Grunwald N.J."/>
            <person name="Horn K."/>
            <person name="Horner N.R."/>
            <person name="Hu C.H."/>
            <person name="Huitema E."/>
            <person name="Jeong D.H."/>
            <person name="Jones A.M."/>
            <person name="Jones J.D."/>
            <person name="Jones R.W."/>
            <person name="Karlsson E.K."/>
            <person name="Kunjeti S.G."/>
            <person name="Lamour K."/>
            <person name="Liu Z."/>
            <person name="Ma L."/>
            <person name="Maclean D."/>
            <person name="Chibucos M.C."/>
            <person name="McDonald H."/>
            <person name="McWalters J."/>
            <person name="Meijer H.J."/>
            <person name="Morgan W."/>
            <person name="Morris P.F."/>
            <person name="Munro C.A."/>
            <person name="O'Neill K."/>
            <person name="Ospina-Giraldo M."/>
            <person name="Pinzon A."/>
            <person name="Pritchard L."/>
            <person name="Ramsahoye B."/>
            <person name="Ren Q."/>
            <person name="Restrepo S."/>
            <person name="Roy S."/>
            <person name="Sadanandom A."/>
            <person name="Savidor A."/>
            <person name="Schornack S."/>
            <person name="Schwartz D.C."/>
            <person name="Schumann U.D."/>
            <person name="Schwessinger B."/>
            <person name="Seyer L."/>
            <person name="Sharpe T."/>
            <person name="Silvar C."/>
            <person name="Song J."/>
            <person name="Studholme D.J."/>
            <person name="Sykes S."/>
            <person name="Thines M."/>
            <person name="van de Vondervoort P.J."/>
            <person name="Phuntumart V."/>
            <person name="Wawra S."/>
            <person name="Weide R."/>
            <person name="Win J."/>
            <person name="Young C."/>
            <person name="Zhou S."/>
            <person name="Fry W."/>
            <person name="Meyers B.C."/>
            <person name="van West P."/>
            <person name="Ristaino J."/>
            <person name="Govers F."/>
            <person name="Birch P.R."/>
            <person name="Whisson S.C."/>
            <person name="Judelson H.S."/>
            <person name="Nusbaum C."/>
        </authorList>
    </citation>
    <scope>NUCLEOTIDE SEQUENCE [LARGE SCALE GENOMIC DNA]</scope>
    <source>
        <strain evidence="2">T30-4</strain>
    </source>
</reference>
<dbReference type="Proteomes" id="UP000006643">
    <property type="component" value="Unassembled WGS sequence"/>
</dbReference>